<protein>
    <submittedName>
        <fullName evidence="2">30S ribosomal protein S2</fullName>
    </submittedName>
</protein>
<reference evidence="3" key="1">
    <citation type="journal article" date="2019" name="Curr. Biol.">
        <title>Genome Sequence of Striga asiatica Provides Insight into the Evolution of Plant Parasitism.</title>
        <authorList>
            <person name="Yoshida S."/>
            <person name="Kim S."/>
            <person name="Wafula E.K."/>
            <person name="Tanskanen J."/>
            <person name="Kim Y.M."/>
            <person name="Honaas L."/>
            <person name="Yang Z."/>
            <person name="Spallek T."/>
            <person name="Conn C.E."/>
            <person name="Ichihashi Y."/>
            <person name="Cheong K."/>
            <person name="Cui S."/>
            <person name="Der J.P."/>
            <person name="Gundlach H."/>
            <person name="Jiao Y."/>
            <person name="Hori C."/>
            <person name="Ishida J.K."/>
            <person name="Kasahara H."/>
            <person name="Kiba T."/>
            <person name="Kim M.S."/>
            <person name="Koo N."/>
            <person name="Laohavisit A."/>
            <person name="Lee Y.H."/>
            <person name="Lumba S."/>
            <person name="McCourt P."/>
            <person name="Mortimer J.C."/>
            <person name="Mutuku J.M."/>
            <person name="Nomura T."/>
            <person name="Sasaki-Sekimoto Y."/>
            <person name="Seto Y."/>
            <person name="Wang Y."/>
            <person name="Wakatake T."/>
            <person name="Sakakibara H."/>
            <person name="Demura T."/>
            <person name="Yamaguchi S."/>
            <person name="Yoneyama K."/>
            <person name="Manabe R.I."/>
            <person name="Nelson D.C."/>
            <person name="Schulman A.H."/>
            <person name="Timko M.P."/>
            <person name="dePamphilis C.W."/>
            <person name="Choi D."/>
            <person name="Shirasu K."/>
        </authorList>
    </citation>
    <scope>NUCLEOTIDE SEQUENCE [LARGE SCALE GENOMIC DNA]</scope>
    <source>
        <strain evidence="3">cv. UVA1</strain>
    </source>
</reference>
<evidence type="ECO:0000313" key="2">
    <source>
        <dbReference type="EMBL" id="GER48474.1"/>
    </source>
</evidence>
<feature type="region of interest" description="Disordered" evidence="1">
    <location>
        <begin position="220"/>
        <end position="243"/>
    </location>
</feature>
<gene>
    <name evidence="2" type="ORF">STAS_25647</name>
</gene>
<comment type="caution">
    <text evidence="2">The sequence shown here is derived from an EMBL/GenBank/DDBJ whole genome shotgun (WGS) entry which is preliminary data.</text>
</comment>
<evidence type="ECO:0000313" key="3">
    <source>
        <dbReference type="Proteomes" id="UP000325081"/>
    </source>
</evidence>
<keyword evidence="3" id="KW-1185">Reference proteome</keyword>
<dbReference type="AlphaFoldDB" id="A0A5A7QTB1"/>
<name>A0A5A7QTB1_STRAF</name>
<dbReference type="EMBL" id="BKCP01008292">
    <property type="protein sequence ID" value="GER48474.1"/>
    <property type="molecule type" value="Genomic_DNA"/>
</dbReference>
<dbReference type="OrthoDB" id="585237at2759"/>
<proteinExistence type="predicted"/>
<evidence type="ECO:0000256" key="1">
    <source>
        <dbReference type="SAM" id="MobiDB-lite"/>
    </source>
</evidence>
<keyword evidence="2" id="KW-0687">Ribonucleoprotein</keyword>
<keyword evidence="2" id="KW-0689">Ribosomal protein</keyword>
<dbReference type="GO" id="GO:0005840">
    <property type="term" value="C:ribosome"/>
    <property type="evidence" value="ECO:0007669"/>
    <property type="project" value="UniProtKB-KW"/>
</dbReference>
<organism evidence="2 3">
    <name type="scientific">Striga asiatica</name>
    <name type="common">Asiatic witchweed</name>
    <name type="synonym">Buchnera asiatica</name>
    <dbReference type="NCBI Taxonomy" id="4170"/>
    <lineage>
        <taxon>Eukaryota</taxon>
        <taxon>Viridiplantae</taxon>
        <taxon>Streptophyta</taxon>
        <taxon>Embryophyta</taxon>
        <taxon>Tracheophyta</taxon>
        <taxon>Spermatophyta</taxon>
        <taxon>Magnoliopsida</taxon>
        <taxon>eudicotyledons</taxon>
        <taxon>Gunneridae</taxon>
        <taxon>Pentapetalae</taxon>
        <taxon>asterids</taxon>
        <taxon>lamiids</taxon>
        <taxon>Lamiales</taxon>
        <taxon>Orobanchaceae</taxon>
        <taxon>Buchnereae</taxon>
        <taxon>Striga</taxon>
    </lineage>
</organism>
<sequence length="243" mass="27550">MVNVEGISVNRYGAGFGTSKITETSVGWVLKQCEREGIFVRFGNTKTAAKKVDKEKGRFGGRLQWLNLVLHPPINSHAIDETKDEKTKKDAQMRRREFEEQTLDLDVPESLGGVGCLPESSERPLKEVAPLHESGVVGLPLWLCAGFFGLCQRFESAYPELMDLADTKLYDTLVTWSLRVAKNKYVDDYRNSWPSTISRIGKEETSMIEHNRYQQDLSIRTKQPGGHGHQPPPWRFPSSRARD</sequence>
<dbReference type="Proteomes" id="UP000325081">
    <property type="component" value="Unassembled WGS sequence"/>
</dbReference>
<accession>A0A5A7QTB1</accession>